<organism evidence="1 2">
    <name type="scientific">Steinernema hermaphroditum</name>
    <dbReference type="NCBI Taxonomy" id="289476"/>
    <lineage>
        <taxon>Eukaryota</taxon>
        <taxon>Metazoa</taxon>
        <taxon>Ecdysozoa</taxon>
        <taxon>Nematoda</taxon>
        <taxon>Chromadorea</taxon>
        <taxon>Rhabditida</taxon>
        <taxon>Tylenchina</taxon>
        <taxon>Panagrolaimomorpha</taxon>
        <taxon>Strongyloidoidea</taxon>
        <taxon>Steinernematidae</taxon>
        <taxon>Steinernema</taxon>
    </lineage>
</organism>
<gene>
    <name evidence="1" type="ORF">QR680_003032</name>
</gene>
<keyword evidence="2" id="KW-1185">Reference proteome</keyword>
<name>A0AA39LJJ1_9BILA</name>
<accession>A0AA39LJJ1</accession>
<dbReference type="AlphaFoldDB" id="A0AA39LJJ1"/>
<proteinExistence type="predicted"/>
<dbReference type="EMBL" id="JAUCMV010000005">
    <property type="protein sequence ID" value="KAK0399409.1"/>
    <property type="molecule type" value="Genomic_DNA"/>
</dbReference>
<reference evidence="1" key="1">
    <citation type="submission" date="2023-06" db="EMBL/GenBank/DDBJ databases">
        <title>Genomic analysis of the entomopathogenic nematode Steinernema hermaphroditum.</title>
        <authorList>
            <person name="Schwarz E.M."/>
            <person name="Heppert J.K."/>
            <person name="Baniya A."/>
            <person name="Schwartz H.T."/>
            <person name="Tan C.-H."/>
            <person name="Antoshechkin I."/>
            <person name="Sternberg P.W."/>
            <person name="Goodrich-Blair H."/>
            <person name="Dillman A.R."/>
        </authorList>
    </citation>
    <scope>NUCLEOTIDE SEQUENCE</scope>
    <source>
        <strain evidence="1">PS9179</strain>
        <tissue evidence="1">Whole animal</tissue>
    </source>
</reference>
<sequence length="136" mass="15478">MLKTLDIKTQIDLVMQDWLVLDIIEVVPDYEVDVSVELSQGKTYLFPQSETYNNMMGGENDPSPSATQWLDSTTAHLRDARRKLHDDQVPHSAMPHVRTQGNPSFNQLLYSGPVMLTSLLKMLTFRKHPLAFLAHV</sequence>
<dbReference type="Proteomes" id="UP001175271">
    <property type="component" value="Unassembled WGS sequence"/>
</dbReference>
<evidence type="ECO:0000313" key="1">
    <source>
        <dbReference type="EMBL" id="KAK0399409.1"/>
    </source>
</evidence>
<protein>
    <submittedName>
        <fullName evidence="1">Uncharacterized protein</fullName>
    </submittedName>
</protein>
<comment type="caution">
    <text evidence="1">The sequence shown here is derived from an EMBL/GenBank/DDBJ whole genome shotgun (WGS) entry which is preliminary data.</text>
</comment>
<evidence type="ECO:0000313" key="2">
    <source>
        <dbReference type="Proteomes" id="UP001175271"/>
    </source>
</evidence>